<evidence type="ECO:0000256" key="10">
    <source>
        <dbReference type="ARBA" id="ARBA00023239"/>
    </source>
</evidence>
<evidence type="ECO:0000256" key="4">
    <source>
        <dbReference type="ARBA" id="ARBA00022605"/>
    </source>
</evidence>
<keyword evidence="14" id="KW-1185">Reference proteome</keyword>
<accession>A0A7V7QMI9</accession>
<proteinExistence type="inferred from homology"/>
<dbReference type="SUPFAM" id="SSF103263">
    <property type="entry name" value="Chorismate synthase, AroC"/>
    <property type="match status" value="1"/>
</dbReference>
<keyword evidence="9 11" id="KW-0057">Aromatic amino acid biosynthesis</keyword>
<keyword evidence="7 11" id="KW-0274">FAD</keyword>
<dbReference type="GO" id="GO:0004107">
    <property type="term" value="F:chorismate synthase activity"/>
    <property type="evidence" value="ECO:0007669"/>
    <property type="project" value="UniProtKB-UniRule"/>
</dbReference>
<dbReference type="PROSITE" id="PS00788">
    <property type="entry name" value="CHORISMATE_SYNTHASE_2"/>
    <property type="match status" value="1"/>
</dbReference>
<feature type="binding site" evidence="11">
    <location>
        <begin position="297"/>
        <end position="301"/>
    </location>
    <ligand>
        <name>FMN</name>
        <dbReference type="ChEBI" id="CHEBI:58210"/>
    </ligand>
</feature>
<protein>
    <recommendedName>
        <fullName evidence="3 11">Chorismate synthase</fullName>
        <shortName evidence="11">CS</shortName>
        <ecNumber evidence="3 11">4.2.3.5</ecNumber>
    </recommendedName>
    <alternativeName>
        <fullName evidence="11">5-enolpyruvylshikimate-3-phosphate phospholyase</fullName>
    </alternativeName>
</protein>
<comment type="function">
    <text evidence="11">Catalyzes the anti-1,4-elimination of the C-3 phosphate and the C-6 proR hydrogen from 5-enolpyruvylshikimate-3-phosphate (EPSP) to yield chorismate, which is the branch point compound that serves as the starting substrate for the three terminal pathways of aromatic amino acid biosynthesis. This reaction introduces a second double bond into the aromatic ring system.</text>
</comment>
<dbReference type="Pfam" id="PF01264">
    <property type="entry name" value="Chorismate_synt"/>
    <property type="match status" value="1"/>
</dbReference>
<evidence type="ECO:0000256" key="5">
    <source>
        <dbReference type="ARBA" id="ARBA00022630"/>
    </source>
</evidence>
<dbReference type="InterPro" id="IPR035904">
    <property type="entry name" value="Chorismate_synth_AroC_sf"/>
</dbReference>
<dbReference type="HAMAP" id="MF_00300">
    <property type="entry name" value="Chorismate_synth"/>
    <property type="match status" value="1"/>
</dbReference>
<dbReference type="InterPro" id="IPR000453">
    <property type="entry name" value="Chorismate_synth"/>
</dbReference>
<keyword evidence="4 11" id="KW-0028">Amino-acid biosynthesis</keyword>
<comment type="cofactor">
    <cofactor evidence="11 12">
        <name>FMNH2</name>
        <dbReference type="ChEBI" id="CHEBI:57618"/>
    </cofactor>
    <text evidence="11 12">Reduced FMN (FMNH(2)).</text>
</comment>
<feature type="binding site" evidence="11">
    <location>
        <begin position="125"/>
        <end position="127"/>
    </location>
    <ligand>
        <name>FMN</name>
        <dbReference type="ChEBI" id="CHEBI:58210"/>
    </ligand>
</feature>
<dbReference type="GO" id="GO:0009423">
    <property type="term" value="P:chorismate biosynthetic process"/>
    <property type="evidence" value="ECO:0007669"/>
    <property type="project" value="UniProtKB-UniRule"/>
</dbReference>
<dbReference type="NCBIfam" id="TIGR00033">
    <property type="entry name" value="aroC"/>
    <property type="match status" value="1"/>
</dbReference>
<comment type="caution">
    <text evidence="11">Lacks conserved residue(s) required for the propagation of feature annotation.</text>
</comment>
<name>A0A7V7QMI9_9FIRM</name>
<keyword evidence="6 11" id="KW-0288">FMN</keyword>
<organism evidence="13 14">
    <name type="scientific">Candidatus Galacturonatibacter soehngenii</name>
    <dbReference type="NCBI Taxonomy" id="2307010"/>
    <lineage>
        <taxon>Bacteria</taxon>
        <taxon>Bacillati</taxon>
        <taxon>Bacillota</taxon>
        <taxon>Clostridia</taxon>
        <taxon>Lachnospirales</taxon>
        <taxon>Lachnospiraceae</taxon>
        <taxon>Candidatus Galacturonatibacter</taxon>
    </lineage>
</organism>
<dbReference type="EC" id="4.2.3.5" evidence="3 11"/>
<dbReference type="GO" id="GO:0010181">
    <property type="term" value="F:FMN binding"/>
    <property type="evidence" value="ECO:0007669"/>
    <property type="project" value="TreeGrafter"/>
</dbReference>
<dbReference type="PROSITE" id="PS00789">
    <property type="entry name" value="CHORISMATE_SYNTHASE_3"/>
    <property type="match status" value="1"/>
</dbReference>
<keyword evidence="8 11" id="KW-0521">NADP</keyword>
<evidence type="ECO:0000256" key="2">
    <source>
        <dbReference type="ARBA" id="ARBA00008014"/>
    </source>
</evidence>
<evidence type="ECO:0000256" key="11">
    <source>
        <dbReference type="HAMAP-Rule" id="MF_00300"/>
    </source>
</evidence>
<evidence type="ECO:0000256" key="1">
    <source>
        <dbReference type="ARBA" id="ARBA00005044"/>
    </source>
</evidence>
<dbReference type="GO" id="GO:0008652">
    <property type="term" value="P:amino acid biosynthetic process"/>
    <property type="evidence" value="ECO:0007669"/>
    <property type="project" value="UniProtKB-KW"/>
</dbReference>
<dbReference type="CDD" id="cd07304">
    <property type="entry name" value="Chorismate_synthase"/>
    <property type="match status" value="1"/>
</dbReference>
<dbReference type="UniPathway" id="UPA00053">
    <property type="reaction ID" value="UER00090"/>
</dbReference>
<evidence type="ECO:0000313" key="13">
    <source>
        <dbReference type="EMBL" id="KAB1439915.1"/>
    </source>
</evidence>
<feature type="binding site" evidence="11">
    <location>
        <position position="323"/>
    </location>
    <ligand>
        <name>FMN</name>
        <dbReference type="ChEBI" id="CHEBI:58210"/>
    </ligand>
</feature>
<dbReference type="Proteomes" id="UP000461768">
    <property type="component" value="Unassembled WGS sequence"/>
</dbReference>
<dbReference type="RefSeq" id="WP_151142948.1">
    <property type="nucleotide sequence ID" value="NZ_WAGX01000004.1"/>
</dbReference>
<comment type="pathway">
    <text evidence="1 11 12">Metabolic intermediate biosynthesis; chorismate biosynthesis; chorismate from D-erythrose 4-phosphate and phosphoenolpyruvate: step 7/7.</text>
</comment>
<dbReference type="NCBIfam" id="NF003793">
    <property type="entry name" value="PRK05382.1"/>
    <property type="match status" value="1"/>
</dbReference>
<evidence type="ECO:0000256" key="9">
    <source>
        <dbReference type="ARBA" id="ARBA00023141"/>
    </source>
</evidence>
<dbReference type="GO" id="GO:0009073">
    <property type="term" value="P:aromatic amino acid family biosynthetic process"/>
    <property type="evidence" value="ECO:0007669"/>
    <property type="project" value="UniProtKB-KW"/>
</dbReference>
<comment type="catalytic activity">
    <reaction evidence="11 12">
        <text>5-O-(1-carboxyvinyl)-3-phosphoshikimate = chorismate + phosphate</text>
        <dbReference type="Rhea" id="RHEA:21020"/>
        <dbReference type="ChEBI" id="CHEBI:29748"/>
        <dbReference type="ChEBI" id="CHEBI:43474"/>
        <dbReference type="ChEBI" id="CHEBI:57701"/>
        <dbReference type="EC" id="4.2.3.5"/>
    </reaction>
</comment>
<evidence type="ECO:0000256" key="3">
    <source>
        <dbReference type="ARBA" id="ARBA00013036"/>
    </source>
</evidence>
<comment type="similarity">
    <text evidence="2 11 12">Belongs to the chorismate synthase family.</text>
</comment>
<keyword evidence="10 11" id="KW-0456">Lyase</keyword>
<evidence type="ECO:0000256" key="7">
    <source>
        <dbReference type="ARBA" id="ARBA00022827"/>
    </source>
</evidence>
<evidence type="ECO:0000256" key="12">
    <source>
        <dbReference type="RuleBase" id="RU000605"/>
    </source>
</evidence>
<dbReference type="PANTHER" id="PTHR21085:SF0">
    <property type="entry name" value="CHORISMATE SYNTHASE"/>
    <property type="match status" value="1"/>
</dbReference>
<dbReference type="Gene3D" id="3.60.150.10">
    <property type="entry name" value="Chorismate synthase AroC"/>
    <property type="match status" value="1"/>
</dbReference>
<dbReference type="PANTHER" id="PTHR21085">
    <property type="entry name" value="CHORISMATE SYNTHASE"/>
    <property type="match status" value="1"/>
</dbReference>
<feature type="binding site" evidence="11">
    <location>
        <position position="282"/>
    </location>
    <ligand>
        <name>FMN</name>
        <dbReference type="ChEBI" id="CHEBI:58210"/>
    </ligand>
</feature>
<dbReference type="EMBL" id="WAGX01000004">
    <property type="protein sequence ID" value="KAB1439915.1"/>
    <property type="molecule type" value="Genomic_DNA"/>
</dbReference>
<comment type="subunit">
    <text evidence="11">Homotetramer.</text>
</comment>
<feature type="binding site" evidence="11">
    <location>
        <position position="48"/>
    </location>
    <ligand>
        <name>NADP(+)</name>
        <dbReference type="ChEBI" id="CHEBI:58349"/>
    </ligand>
</feature>
<sequence length="365" mass="39259">MSGSVYGNLFRISTWGESHGKGIGVVVDGCPAGLDLCEEDIQSFLNRRKPGQSKYSTPRKEEDEVEILSGVFEGKTTGTPISLIVFNKTQRSSDYSEIANYYRPGHADLTYDVKYGFRDYRGGGRSSGRETIARVAAGAIASKVLSQLGVSVYAYTKSIGEYEITSFDKEEIMNNALYMPDATTAAKASSYLEECMLNHNSAGGKIECIVTNLPVGIGEPAFEKLDANLAKAVTSIGAVKAFEVGDGTSVSMATGLTNNDQYSYDNLGSIKKLTNHSGGILGGISDGSDILIRASIKPTPSIFATQSTINKAGENIDVNIKGRHDPVIVPRAVVVVESMVAITILDMMFVSMTSNMDKLKRFFIS</sequence>
<evidence type="ECO:0000256" key="6">
    <source>
        <dbReference type="ARBA" id="ARBA00022643"/>
    </source>
</evidence>
<dbReference type="GO" id="GO:0005829">
    <property type="term" value="C:cytosol"/>
    <property type="evidence" value="ECO:0007669"/>
    <property type="project" value="TreeGrafter"/>
</dbReference>
<dbReference type="AlphaFoldDB" id="A0A7V7QMI9"/>
<evidence type="ECO:0000256" key="8">
    <source>
        <dbReference type="ARBA" id="ARBA00022857"/>
    </source>
</evidence>
<reference evidence="13 14" key="1">
    <citation type="submission" date="2019-09" db="EMBL/GenBank/DDBJ databases">
        <authorList>
            <person name="Valk L.C."/>
        </authorList>
    </citation>
    <scope>NUCLEOTIDE SEQUENCE [LARGE SCALE GENOMIC DNA]</scope>
    <source>
        <strain evidence="13">GalUA</strain>
    </source>
</reference>
<dbReference type="OrthoDB" id="9771806at2"/>
<keyword evidence="5 11" id="KW-0285">Flavoprotein</keyword>
<dbReference type="PIRSF" id="PIRSF001456">
    <property type="entry name" value="Chorismate_synth"/>
    <property type="match status" value="1"/>
</dbReference>
<dbReference type="PROSITE" id="PS00787">
    <property type="entry name" value="CHORISMATE_SYNTHASE_1"/>
    <property type="match status" value="1"/>
</dbReference>
<gene>
    <name evidence="11 13" type="primary">aroC</name>
    <name evidence="13" type="ORF">F7O84_05900</name>
</gene>
<reference evidence="13 14" key="2">
    <citation type="submission" date="2020-02" db="EMBL/GenBank/DDBJ databases">
        <title>Candidatus Galacturonibacter soehngenii shows hetero-acetogenic catabolism of galacturonic acid but lacks a canonical carbon monoxide dehydrogenase/acetyl-CoA synthase complex.</title>
        <authorList>
            <person name="Diender M."/>
            <person name="Stouten G.R."/>
            <person name="Petersen J.F."/>
            <person name="Nielsen P.H."/>
            <person name="Dueholm M.S."/>
            <person name="Pronk J.T."/>
            <person name="Van Loosdrecht M.C.M."/>
        </authorList>
    </citation>
    <scope>NUCLEOTIDE SEQUENCE [LARGE SCALE GENOMIC DNA]</scope>
    <source>
        <strain evidence="13">GalUA</strain>
    </source>
</reference>
<feature type="binding site" evidence="11">
    <location>
        <position position="54"/>
    </location>
    <ligand>
        <name>NADP(+)</name>
        <dbReference type="ChEBI" id="CHEBI:58349"/>
    </ligand>
</feature>
<evidence type="ECO:0000313" key="14">
    <source>
        <dbReference type="Proteomes" id="UP000461768"/>
    </source>
</evidence>
<dbReference type="InterPro" id="IPR020541">
    <property type="entry name" value="Chorismate_synthase_CS"/>
</dbReference>
<comment type="caution">
    <text evidence="13">The sequence shown here is derived from an EMBL/GenBank/DDBJ whole genome shotgun (WGS) entry which is preliminary data.</text>
</comment>